<reference evidence="3 4" key="1">
    <citation type="submission" date="2019-07" db="EMBL/GenBank/DDBJ databases">
        <title>Genomics analysis of Aphanomyces spp. identifies a new class of oomycete effector associated with host adaptation.</title>
        <authorList>
            <person name="Gaulin E."/>
        </authorList>
    </citation>
    <scope>NUCLEOTIDE SEQUENCE [LARGE SCALE GENOMIC DNA]</scope>
    <source>
        <strain evidence="3 4">ATCC 201684</strain>
    </source>
</reference>
<dbReference type="EMBL" id="VJMJ01000175">
    <property type="protein sequence ID" value="KAF0728581.1"/>
    <property type="molecule type" value="Genomic_DNA"/>
</dbReference>
<sequence length="276" mass="30966">MLRRKRRRLIPTANSTEKSAATDETFDTLDEHTVDDGGVMDDTLAAIHLLLGRYHSGFAAMKLPSLVFWHQLYHIVSNRTAVDQSIYRMRNEGLIMTLRITLQGPPATAILLTKDYIAYMLQYSEQHRATRIFAKGLPSLTSTPTVSKAAIVDAIQQLFHSKKRPPLPATVLDEDIRHLVQAGFLVTTTALDAQEEYSFGLPRLGLFITSVVKARAAITALLNRAQYKEMLEVDMKKRKLTCSRLPMDFHLLDMEGVDLIRRLVSGSTCVVRLGDA</sequence>
<protein>
    <recommendedName>
        <fullName evidence="5">Serine/threonine-protein kinase 19</fullName>
    </recommendedName>
</protein>
<dbReference type="Proteomes" id="UP000481153">
    <property type="component" value="Unassembled WGS sequence"/>
</dbReference>
<feature type="region of interest" description="Disordered" evidence="2">
    <location>
        <begin position="1"/>
        <end position="22"/>
    </location>
</feature>
<dbReference type="PANTHER" id="PTHR15243">
    <property type="entry name" value="SERINE/THREONINE-PROTEIN KINASE 19"/>
    <property type="match status" value="1"/>
</dbReference>
<evidence type="ECO:0008006" key="5">
    <source>
        <dbReference type="Google" id="ProtNLM"/>
    </source>
</evidence>
<dbReference type="Pfam" id="PF10494">
    <property type="entry name" value="Stk19"/>
    <property type="match status" value="1"/>
</dbReference>
<comment type="caution">
    <text evidence="3">The sequence shown here is derived from an EMBL/GenBank/DDBJ whole genome shotgun (WGS) entry which is preliminary data.</text>
</comment>
<evidence type="ECO:0000256" key="1">
    <source>
        <dbReference type="ARBA" id="ARBA00093458"/>
    </source>
</evidence>
<dbReference type="GO" id="GO:0046579">
    <property type="term" value="P:positive regulation of Ras protein signal transduction"/>
    <property type="evidence" value="ECO:0007669"/>
    <property type="project" value="TreeGrafter"/>
</dbReference>
<evidence type="ECO:0000313" key="4">
    <source>
        <dbReference type="Proteomes" id="UP000481153"/>
    </source>
</evidence>
<name>A0A6G0WMP2_9STRA</name>
<accession>A0A6G0WMP2</accession>
<dbReference type="VEuPathDB" id="FungiDB:AeMF1_010938"/>
<dbReference type="InterPro" id="IPR018865">
    <property type="entry name" value="STK19-like"/>
</dbReference>
<evidence type="ECO:0000256" key="2">
    <source>
        <dbReference type="SAM" id="MobiDB-lite"/>
    </source>
</evidence>
<gene>
    <name evidence="3" type="ORF">Ae201684_013544</name>
</gene>
<organism evidence="3 4">
    <name type="scientific">Aphanomyces euteiches</name>
    <dbReference type="NCBI Taxonomy" id="100861"/>
    <lineage>
        <taxon>Eukaryota</taxon>
        <taxon>Sar</taxon>
        <taxon>Stramenopiles</taxon>
        <taxon>Oomycota</taxon>
        <taxon>Saprolegniomycetes</taxon>
        <taxon>Saprolegniales</taxon>
        <taxon>Verrucalvaceae</taxon>
        <taxon>Aphanomyces</taxon>
    </lineage>
</organism>
<comment type="similarity">
    <text evidence="1">Belongs to the STK19 family.</text>
</comment>
<proteinExistence type="inferred from homology"/>
<evidence type="ECO:0000313" key="3">
    <source>
        <dbReference type="EMBL" id="KAF0728581.1"/>
    </source>
</evidence>
<keyword evidence="4" id="KW-1185">Reference proteome</keyword>
<dbReference type="AlphaFoldDB" id="A0A6G0WMP2"/>
<dbReference type="PANTHER" id="PTHR15243:SF0">
    <property type="entry name" value="SERINE_THREONINE-PROTEIN KINASE 19"/>
    <property type="match status" value="1"/>
</dbReference>